<dbReference type="EMBL" id="CM045877">
    <property type="protein sequence ID" value="KAI7940630.1"/>
    <property type="molecule type" value="Genomic_DNA"/>
</dbReference>
<organism evidence="1 2">
    <name type="scientific">Puccinia striiformis f. sp. tritici</name>
    <dbReference type="NCBI Taxonomy" id="168172"/>
    <lineage>
        <taxon>Eukaryota</taxon>
        <taxon>Fungi</taxon>
        <taxon>Dikarya</taxon>
        <taxon>Basidiomycota</taxon>
        <taxon>Pucciniomycotina</taxon>
        <taxon>Pucciniomycetes</taxon>
        <taxon>Pucciniales</taxon>
        <taxon>Pucciniaceae</taxon>
        <taxon>Puccinia</taxon>
    </lineage>
</organism>
<name>A0ACC0DY29_9BASI</name>
<evidence type="ECO:0000313" key="1">
    <source>
        <dbReference type="EMBL" id="KAI7940630.1"/>
    </source>
</evidence>
<sequence length="157" mass="16825">MSLPSDKIGRLTELLQARLVHLNLTTKDQTVTGIHHTHSDPNPIRPSSCPLSCPLTTTTTTTSTAFSPSLIASSDEGVPTIPSASVPWPRKLKTTTINQNQSVEPSENLSSHPSSSVNLVPAVEGRDGTDKLSSLTSTHNCKKMALESAVFWVSTCY</sequence>
<keyword evidence="2" id="KW-1185">Reference proteome</keyword>
<dbReference type="Proteomes" id="UP001060170">
    <property type="component" value="Chromosome 13"/>
</dbReference>
<protein>
    <submittedName>
        <fullName evidence="1">Uncharacterized protein</fullName>
    </submittedName>
</protein>
<reference evidence="2" key="2">
    <citation type="journal article" date="2018" name="Mol. Plant Microbe Interact.">
        <title>Genome sequence resources for the wheat stripe rust pathogen (Puccinia striiformis f. sp. tritici) and the barley stripe rust pathogen (Puccinia striiformis f. sp. hordei).</title>
        <authorList>
            <person name="Xia C."/>
            <person name="Wang M."/>
            <person name="Yin C."/>
            <person name="Cornejo O.E."/>
            <person name="Hulbert S.H."/>
            <person name="Chen X."/>
        </authorList>
    </citation>
    <scope>NUCLEOTIDE SEQUENCE [LARGE SCALE GENOMIC DNA]</scope>
    <source>
        <strain evidence="2">93-210</strain>
    </source>
</reference>
<proteinExistence type="predicted"/>
<accession>A0ACC0DY29</accession>
<comment type="caution">
    <text evidence="1">The sequence shown here is derived from an EMBL/GenBank/DDBJ whole genome shotgun (WGS) entry which is preliminary data.</text>
</comment>
<reference evidence="1 2" key="3">
    <citation type="journal article" date="2022" name="Microbiol. Spectr.">
        <title>Folding features and dynamics of 3D genome architecture in plant fungal pathogens.</title>
        <authorList>
            <person name="Xia C."/>
        </authorList>
    </citation>
    <scope>NUCLEOTIDE SEQUENCE [LARGE SCALE GENOMIC DNA]</scope>
    <source>
        <strain evidence="1 2">93-210</strain>
    </source>
</reference>
<reference evidence="2" key="1">
    <citation type="journal article" date="2018" name="BMC Genomics">
        <title>Genomic insights into host adaptation between the wheat stripe rust pathogen (Puccinia striiformis f. sp. tritici) and the barley stripe rust pathogen (Puccinia striiformis f. sp. hordei).</title>
        <authorList>
            <person name="Xia C."/>
            <person name="Wang M."/>
            <person name="Yin C."/>
            <person name="Cornejo O.E."/>
            <person name="Hulbert S.H."/>
            <person name="Chen X."/>
        </authorList>
    </citation>
    <scope>NUCLEOTIDE SEQUENCE [LARGE SCALE GENOMIC DNA]</scope>
    <source>
        <strain evidence="2">93-210</strain>
    </source>
</reference>
<evidence type="ECO:0000313" key="2">
    <source>
        <dbReference type="Proteomes" id="UP001060170"/>
    </source>
</evidence>
<gene>
    <name evidence="1" type="ORF">MJO28_012915</name>
</gene>